<sequence>MMPCCTRSRSVEALMLNGTEVSLEQLLQLQQPARRDHTRSFAHLVGLRESRLAGSGLQMRELRAYQPGDDLRHLHWRATARLGEPLTRVFEQENELTWLLVLALTPGMYFGSRSAYKSVRAIEAAAALGWSRHDAGDAVGSLILSPHGVEVLRPARTRQRWLAQLDAWARHSRLVYKPALGHQQFVEFQTELQRLAVPGRPLVIFGDLLPPHDWGGCLQTLARSPVTLVQLQDPLEADVPASGQYPVSGQDGTFLIQGSRRTRERYQAARDAWFANLSSQVDRLRCQWVRLSTLDDPAHWQWQEGRPQEPAASSTREL</sequence>
<dbReference type="Proteomes" id="UP000297475">
    <property type="component" value="Unassembled WGS sequence"/>
</dbReference>
<comment type="caution">
    <text evidence="2">The sequence shown here is derived from an EMBL/GenBank/DDBJ whole genome shotgun (WGS) entry which is preliminary data.</text>
</comment>
<evidence type="ECO:0000313" key="3">
    <source>
        <dbReference type="Proteomes" id="UP000297475"/>
    </source>
</evidence>
<feature type="domain" description="DUF58" evidence="1">
    <location>
        <begin position="61"/>
        <end position="270"/>
    </location>
</feature>
<name>A0A4Z0WCZ8_9GAMM</name>
<gene>
    <name evidence="2" type="ORF">E4656_04865</name>
</gene>
<dbReference type="PANTHER" id="PTHR33608:SF12">
    <property type="entry name" value="DUF58 DOMAIN-CONTAINING PROTEIN"/>
    <property type="match status" value="1"/>
</dbReference>
<reference evidence="2 3" key="1">
    <citation type="submission" date="2019-04" db="EMBL/GenBank/DDBJ databases">
        <title>Natronospirillum operosus gen. nov., sp. nov., a haloalkaliphilic satellite isolated from decaying biomass of laboratory culture of cyanobacterium Geitlerinema sp. and proposal of Natronospirillaceae fam. nov. and Saccharospirillaceae fam. nov.</title>
        <authorList>
            <person name="Kevbrin V."/>
            <person name="Boltyanskaya Y."/>
            <person name="Koziaeva V."/>
            <person name="Grouzdev D.S."/>
            <person name="Park M."/>
            <person name="Cho J."/>
        </authorList>
    </citation>
    <scope>NUCLEOTIDE SEQUENCE [LARGE SCALE GENOMIC DNA]</scope>
    <source>
        <strain evidence="2 3">G-116</strain>
    </source>
</reference>
<dbReference type="PANTHER" id="PTHR33608">
    <property type="entry name" value="BLL2464 PROTEIN"/>
    <property type="match status" value="1"/>
</dbReference>
<dbReference type="AlphaFoldDB" id="A0A4Z0WCZ8"/>
<organism evidence="2 3">
    <name type="scientific">Natronospirillum operosum</name>
    <dbReference type="NCBI Taxonomy" id="2759953"/>
    <lineage>
        <taxon>Bacteria</taxon>
        <taxon>Pseudomonadati</taxon>
        <taxon>Pseudomonadota</taxon>
        <taxon>Gammaproteobacteria</taxon>
        <taxon>Oceanospirillales</taxon>
        <taxon>Natronospirillaceae</taxon>
        <taxon>Natronospirillum</taxon>
    </lineage>
</organism>
<protein>
    <submittedName>
        <fullName evidence="2">DUF58 domain-containing protein</fullName>
    </submittedName>
</protein>
<proteinExistence type="predicted"/>
<evidence type="ECO:0000259" key="1">
    <source>
        <dbReference type="Pfam" id="PF01882"/>
    </source>
</evidence>
<dbReference type="InterPro" id="IPR002881">
    <property type="entry name" value="DUF58"/>
</dbReference>
<evidence type="ECO:0000313" key="2">
    <source>
        <dbReference type="EMBL" id="TGG95744.1"/>
    </source>
</evidence>
<dbReference type="OrthoDB" id="9776116at2"/>
<dbReference type="Pfam" id="PF01882">
    <property type="entry name" value="DUF58"/>
    <property type="match status" value="1"/>
</dbReference>
<accession>A0A4Z0WCZ8</accession>
<keyword evidence="3" id="KW-1185">Reference proteome</keyword>
<dbReference type="EMBL" id="SRMF01000001">
    <property type="protein sequence ID" value="TGG95744.1"/>
    <property type="molecule type" value="Genomic_DNA"/>
</dbReference>